<keyword evidence="3" id="KW-1185">Reference proteome</keyword>
<evidence type="ECO:0000313" key="3">
    <source>
        <dbReference type="Proteomes" id="UP000663873"/>
    </source>
</evidence>
<feature type="region of interest" description="Disordered" evidence="1">
    <location>
        <begin position="50"/>
        <end position="74"/>
    </location>
</feature>
<reference evidence="2" key="1">
    <citation type="submission" date="2021-02" db="EMBL/GenBank/DDBJ databases">
        <authorList>
            <person name="Nowell W R."/>
        </authorList>
    </citation>
    <scope>NUCLEOTIDE SEQUENCE</scope>
</reference>
<dbReference type="EMBL" id="CAJOBP010059100">
    <property type="protein sequence ID" value="CAF4844747.1"/>
    <property type="molecule type" value="Genomic_DNA"/>
</dbReference>
<dbReference type="AlphaFoldDB" id="A0A821RSQ7"/>
<accession>A0A821RSQ7</accession>
<organism evidence="2 3">
    <name type="scientific">Rotaria socialis</name>
    <dbReference type="NCBI Taxonomy" id="392032"/>
    <lineage>
        <taxon>Eukaryota</taxon>
        <taxon>Metazoa</taxon>
        <taxon>Spiralia</taxon>
        <taxon>Gnathifera</taxon>
        <taxon>Rotifera</taxon>
        <taxon>Eurotatoria</taxon>
        <taxon>Bdelloidea</taxon>
        <taxon>Philodinida</taxon>
        <taxon>Philodinidae</taxon>
        <taxon>Rotaria</taxon>
    </lineage>
</organism>
<sequence>QSSLTSTTTIIKTSRIRQPPSVAIKRPLTPMMTSSQTLTKAIEQIPINIAENKTSTTKRTTEPQTSNQDDENQLLKLNESSDVVDTFAFIDEALLETDNLLELF</sequence>
<proteinExistence type="predicted"/>
<comment type="caution">
    <text evidence="2">The sequence shown here is derived from an EMBL/GenBank/DDBJ whole genome shotgun (WGS) entry which is preliminary data.</text>
</comment>
<feature type="non-terminal residue" evidence="2">
    <location>
        <position position="1"/>
    </location>
</feature>
<dbReference type="Proteomes" id="UP000663873">
    <property type="component" value="Unassembled WGS sequence"/>
</dbReference>
<name>A0A821RSQ7_9BILA</name>
<evidence type="ECO:0000313" key="2">
    <source>
        <dbReference type="EMBL" id="CAF4844747.1"/>
    </source>
</evidence>
<protein>
    <submittedName>
        <fullName evidence="2">Uncharacterized protein</fullName>
    </submittedName>
</protein>
<evidence type="ECO:0000256" key="1">
    <source>
        <dbReference type="SAM" id="MobiDB-lite"/>
    </source>
</evidence>
<gene>
    <name evidence="2" type="ORF">UJA718_LOCUS43210</name>
</gene>
<feature type="compositionally biased region" description="Polar residues" evidence="1">
    <location>
        <begin position="51"/>
        <end position="67"/>
    </location>
</feature>